<gene>
    <name evidence="1" type="ORF">PGQ11_014975</name>
</gene>
<accession>A0ABR2HJY4</accession>
<keyword evidence="2" id="KW-1185">Reference proteome</keyword>
<evidence type="ECO:0000313" key="1">
    <source>
        <dbReference type="EMBL" id="KAK8848495.1"/>
    </source>
</evidence>
<organism evidence="1 2">
    <name type="scientific">Apiospora arundinis</name>
    <dbReference type="NCBI Taxonomy" id="335852"/>
    <lineage>
        <taxon>Eukaryota</taxon>
        <taxon>Fungi</taxon>
        <taxon>Dikarya</taxon>
        <taxon>Ascomycota</taxon>
        <taxon>Pezizomycotina</taxon>
        <taxon>Sordariomycetes</taxon>
        <taxon>Xylariomycetidae</taxon>
        <taxon>Amphisphaeriales</taxon>
        <taxon>Apiosporaceae</taxon>
        <taxon>Apiospora</taxon>
    </lineage>
</organism>
<sequence length="97" mass="10265">MSALTGSGCPAPAPSGLDQSTALTVMADAAIFSTFTKASCLVPEVSSCLLQLGQFQRVPSTAVDQTLNFTRCQIKDTSERLSDRVCQEPRVDQVVGI</sequence>
<comment type="caution">
    <text evidence="1">The sequence shown here is derived from an EMBL/GenBank/DDBJ whole genome shotgun (WGS) entry which is preliminary data.</text>
</comment>
<dbReference type="Proteomes" id="UP001390339">
    <property type="component" value="Unassembled WGS sequence"/>
</dbReference>
<proteinExistence type="predicted"/>
<protein>
    <submittedName>
        <fullName evidence="1">Uncharacterized protein</fullName>
    </submittedName>
</protein>
<reference evidence="1 2" key="1">
    <citation type="journal article" date="2024" name="IMA Fungus">
        <title>Apiospora arundinis, a panoply of carbohydrate-active enzymes and secondary metabolites.</title>
        <authorList>
            <person name="Sorensen T."/>
            <person name="Petersen C."/>
            <person name="Muurmann A.T."/>
            <person name="Christiansen J.V."/>
            <person name="Brundto M.L."/>
            <person name="Overgaard C.K."/>
            <person name="Boysen A.T."/>
            <person name="Wollenberg R.D."/>
            <person name="Larsen T.O."/>
            <person name="Sorensen J.L."/>
            <person name="Nielsen K.L."/>
            <person name="Sondergaard T.E."/>
        </authorList>
    </citation>
    <scope>NUCLEOTIDE SEQUENCE [LARGE SCALE GENOMIC DNA]</scope>
    <source>
        <strain evidence="1 2">AAU 773</strain>
    </source>
</reference>
<evidence type="ECO:0000313" key="2">
    <source>
        <dbReference type="Proteomes" id="UP001390339"/>
    </source>
</evidence>
<name>A0ABR2HJY4_9PEZI</name>
<dbReference type="EMBL" id="JAPCWZ010000010">
    <property type="protein sequence ID" value="KAK8848495.1"/>
    <property type="molecule type" value="Genomic_DNA"/>
</dbReference>